<evidence type="ECO:0000313" key="4">
    <source>
        <dbReference type="Proteomes" id="UP000829685"/>
    </source>
</evidence>
<dbReference type="Pfam" id="PF01425">
    <property type="entry name" value="Amidase"/>
    <property type="match status" value="1"/>
</dbReference>
<comment type="caution">
    <text evidence="3">The sequence shown here is derived from an EMBL/GenBank/DDBJ whole genome shotgun (WGS) entry which is preliminary data.</text>
</comment>
<dbReference type="Proteomes" id="UP000829685">
    <property type="component" value="Unassembled WGS sequence"/>
</dbReference>
<accession>A0A9P9WAP3</accession>
<feature type="domain" description="Fungal-type protein kinase" evidence="2">
    <location>
        <begin position="734"/>
        <end position="933"/>
    </location>
</feature>
<dbReference type="Gene3D" id="3.90.1300.10">
    <property type="entry name" value="Amidase signature (AS) domain"/>
    <property type="match status" value="1"/>
</dbReference>
<reference evidence="3" key="1">
    <citation type="submission" date="2021-03" db="EMBL/GenBank/DDBJ databases">
        <title>Revisited historic fungal species revealed as producer of novel bioactive compounds through whole genome sequencing and comparative genomics.</title>
        <authorList>
            <person name="Vignolle G.A."/>
            <person name="Hochenegger N."/>
            <person name="Mach R.L."/>
            <person name="Mach-Aigner A.R."/>
            <person name="Javad Rahimi M."/>
            <person name="Salim K.A."/>
            <person name="Chan C.M."/>
            <person name="Lim L.B.L."/>
            <person name="Cai F."/>
            <person name="Druzhinina I.S."/>
            <person name="U'Ren J.M."/>
            <person name="Derntl C."/>
        </authorList>
    </citation>
    <scope>NUCLEOTIDE SEQUENCE</scope>
    <source>
        <strain evidence="3">TUCIM 5799</strain>
    </source>
</reference>
<gene>
    <name evidence="3" type="ORF">JX265_012630</name>
</gene>
<evidence type="ECO:0000259" key="1">
    <source>
        <dbReference type="Pfam" id="PF01425"/>
    </source>
</evidence>
<organism evidence="3 4">
    <name type="scientific">Neoarthrinium moseri</name>
    <dbReference type="NCBI Taxonomy" id="1658444"/>
    <lineage>
        <taxon>Eukaryota</taxon>
        <taxon>Fungi</taxon>
        <taxon>Dikarya</taxon>
        <taxon>Ascomycota</taxon>
        <taxon>Pezizomycotina</taxon>
        <taxon>Sordariomycetes</taxon>
        <taxon>Xylariomycetidae</taxon>
        <taxon>Amphisphaeriales</taxon>
        <taxon>Apiosporaceae</taxon>
        <taxon>Neoarthrinium</taxon>
    </lineage>
</organism>
<dbReference type="Pfam" id="PF17667">
    <property type="entry name" value="Pkinase_fungal"/>
    <property type="match status" value="1"/>
</dbReference>
<dbReference type="InterPro" id="IPR040976">
    <property type="entry name" value="Pkinase_fungal"/>
</dbReference>
<dbReference type="SUPFAM" id="SSF75304">
    <property type="entry name" value="Amidase signature (AS) enzymes"/>
    <property type="match status" value="1"/>
</dbReference>
<dbReference type="NCBIfam" id="NF005127">
    <property type="entry name" value="PRK06565.1"/>
    <property type="match status" value="1"/>
</dbReference>
<dbReference type="PANTHER" id="PTHR42678:SF11">
    <property type="entry name" value="AMIDASE FAMILY PROTEIN"/>
    <property type="match status" value="1"/>
</dbReference>
<feature type="domain" description="Amidase" evidence="1">
    <location>
        <begin position="38"/>
        <end position="337"/>
    </location>
</feature>
<dbReference type="InterPro" id="IPR036928">
    <property type="entry name" value="AS_sf"/>
</dbReference>
<dbReference type="EMBL" id="JAFIMR010000055">
    <property type="protein sequence ID" value="KAI1853945.1"/>
    <property type="molecule type" value="Genomic_DNA"/>
</dbReference>
<keyword evidence="4" id="KW-1185">Reference proteome</keyword>
<proteinExistence type="predicted"/>
<sequence length="948" mass="104005">MSNTLTIVEATVAELQDAMSAGRVNSVELTAKHLLRIAKYDRRNTLLNSIPILCSDVFERAQASDDRRASGNLLGPLDGIPCTIKDSYKIQGLTVASGSPAFKDLVAQDDAFTVARIKQAGAVILGKTNMPPMAAGGMQRGIYGRAESPYNAKYLTAAFASGSSNGSATATAASFGVFGMGEETISSGRSPASNNGLVAYTPSRGLISIRGNWPLFPTCDTVVPHTRTVADMFALLDVIVAEDQKTACDFWRGQPFVSLPGVEKIRPGSYSDLKDPNSLAGKRIGVPKMYIGGHDPEARPVHTRQSVIDLWKNAKAVLESLGATVEEVEFPVVTNFEKVDDGALPTPGTAAPAHRNPIDMCQLMAYAWDDFLVSNADVAHCTTLAAVDSTSIFPRPPGSLPDKYDSNDPLVRHKDVVAQITSERLPIYDIPGLGPALVGLEAQRKTDFEDWLDKKNLDVVVWPCNGDVGLADADVSKESADHAWRNGVLYSNGNCAIRQLGIPTVNVPMGVMSDTKMPVNLTFATKAYEDNTILSYAYAFERASRLRQPPTRTAPLSTDTISQVAGSIIGQSPPELEAETELVEHNGIKILRITGLCSAKEGSVLLAMENHPAVNHPLAPPSSTTDDQDILDNIDGRMHGPMSGFIKKYFGNFQYAHQGAFLEIQAAGRVRGRCAVPSAAPSPDNFCQWFSNYISREIDGARGSWHIPSGHVAPEHESDDDGARLFLTMPTSPASNVQTRWDHVQVIGQFYHRGCGCYQGGLLRLCRSAHQVFASQPTRLFLHGFYIRGSLIELWVFDRSGLYCSDLFDIQKDFIQFLSIILSYQRMTDKDLGKINIIETDKGGSYIILSSVVMPSVGKLYLESQPIASREDLVGTGTTCYRARMPDSNRWNYVLKFKWRWARERPENELLQLAKKKCVWGAVSLDYYEEIENEWKYRRATTGSYLQY</sequence>
<evidence type="ECO:0000313" key="3">
    <source>
        <dbReference type="EMBL" id="KAI1853945.1"/>
    </source>
</evidence>
<name>A0A9P9WAP3_9PEZI</name>
<evidence type="ECO:0008006" key="5">
    <source>
        <dbReference type="Google" id="ProtNLM"/>
    </source>
</evidence>
<protein>
    <recommendedName>
        <fullName evidence="5">Amidase domain-containing protein</fullName>
    </recommendedName>
</protein>
<dbReference type="PANTHER" id="PTHR42678">
    <property type="entry name" value="AMIDASE"/>
    <property type="match status" value="1"/>
</dbReference>
<dbReference type="AlphaFoldDB" id="A0A9P9WAP3"/>
<evidence type="ECO:0000259" key="2">
    <source>
        <dbReference type="Pfam" id="PF17667"/>
    </source>
</evidence>
<dbReference type="InterPro" id="IPR023631">
    <property type="entry name" value="Amidase_dom"/>
</dbReference>